<organism evidence="3 4">
    <name type="scientific">Gluconacetobacter dulcium</name>
    <dbReference type="NCBI Taxonomy" id="2729096"/>
    <lineage>
        <taxon>Bacteria</taxon>
        <taxon>Pseudomonadati</taxon>
        <taxon>Pseudomonadota</taxon>
        <taxon>Alphaproteobacteria</taxon>
        <taxon>Acetobacterales</taxon>
        <taxon>Acetobacteraceae</taxon>
        <taxon>Gluconacetobacter</taxon>
    </lineage>
</organism>
<dbReference type="AlphaFoldDB" id="A0A7W4PJ54"/>
<dbReference type="Pfam" id="PF20454">
    <property type="entry name" value="GpA_nuclease"/>
    <property type="match status" value="1"/>
</dbReference>
<evidence type="ECO:0000259" key="2">
    <source>
        <dbReference type="Pfam" id="PF20454"/>
    </source>
</evidence>
<dbReference type="PANTHER" id="PTHR34413:SF2">
    <property type="entry name" value="PROPHAGE TAIL FIBER ASSEMBLY PROTEIN HOMOLOG TFAE-RELATED"/>
    <property type="match status" value="1"/>
</dbReference>
<proteinExistence type="predicted"/>
<gene>
    <name evidence="3" type="ORF">HLH44_03675</name>
</gene>
<evidence type="ECO:0000259" key="1">
    <source>
        <dbReference type="Pfam" id="PF05876"/>
    </source>
</evidence>
<evidence type="ECO:0000313" key="3">
    <source>
        <dbReference type="EMBL" id="MBB2196571.1"/>
    </source>
</evidence>
<sequence length="717" mass="78289">MTGTGANSFGSLADVQFASARAIVARALQEFLPTEKIDVADYAAVHRYLNNRGGGYVGRWSHDEAPYLVGPMRALTSRTHLTTAIVGPGRSGKTTVGQNWMLQAVGNDPADMLVYGATESMIETYVKAEIEPMIDGHPVLEHALGKRPKDRSMAFKNFRSMWVQFLVASYNNLINKSAGRVLITELDACDTSAGDPYELADIRRQSFGYESMVLAESHPDLAAGLDPAKWTAGIMRLYADSDRRIWYWPCPHCNGFSSPNPTGRWITTLDWPEDAPPDEIRDAARMTCPHCGALIEERWRRPMNKDGVWVGTGQQISVEGDITGELIETDIAGFWITGLMSPFVIGGIGGLARAMAQARQAVERGDDDAEQKLKDVTVKRWGIPFDPPQKVGVMDGATLAQRAEPALTLGTVPEGVRFLTFSADIQAGYFQFLVRGWGVGAESWVIDWQRIQADPETSPTDWDDLLTRIRTHLYPLADGSGRGMRIYAGGYDSGGQDGVTLQAYNAWLRGRARGDVRFAGTIDGRDAWSILPLKGASGPNAPSLVVNYPDGARSDRKAAARGEIPVGLFNPNRYKDDLAVQLARAEPGPNAVHFPAGLLAEQPPHPFFEQLVAEQRGAGGKWVKVARRNEALDLMVMAHVMANLHGLRRMNWDAPPRWAAPWDTNPMVQSLPTPAEQLVEALKSVTAAVIGAPVVAPTETVAERMARLAKAHGSGKF</sequence>
<dbReference type="PANTHER" id="PTHR34413">
    <property type="entry name" value="PROPHAGE TAIL FIBER ASSEMBLY PROTEIN HOMOLOG TFAE-RELATED-RELATED"/>
    <property type="match status" value="1"/>
</dbReference>
<dbReference type="EMBL" id="JABEQP010000002">
    <property type="protein sequence ID" value="MBB2196571.1"/>
    <property type="molecule type" value="Genomic_DNA"/>
</dbReference>
<dbReference type="InterPro" id="IPR046453">
    <property type="entry name" value="GpA_ATPase"/>
</dbReference>
<dbReference type="GO" id="GO:0016887">
    <property type="term" value="F:ATP hydrolysis activity"/>
    <property type="evidence" value="ECO:0007669"/>
    <property type="project" value="InterPro"/>
</dbReference>
<name>A0A7W4PJ54_9PROT</name>
<comment type="caution">
    <text evidence="3">The sequence shown here is derived from an EMBL/GenBank/DDBJ whole genome shotgun (WGS) entry which is preliminary data.</text>
</comment>
<feature type="domain" description="Terminase large subunit GpA endonuclease" evidence="2">
    <location>
        <begin position="331"/>
        <end position="652"/>
    </location>
</feature>
<dbReference type="Proteomes" id="UP000530320">
    <property type="component" value="Unassembled WGS sequence"/>
</dbReference>
<evidence type="ECO:0000313" key="4">
    <source>
        <dbReference type="Proteomes" id="UP000530320"/>
    </source>
</evidence>
<protein>
    <submittedName>
        <fullName evidence="3">Phage terminase large subunit family protein</fullName>
    </submittedName>
</protein>
<dbReference type="Pfam" id="PF05876">
    <property type="entry name" value="GpA_ATPase"/>
    <property type="match status" value="1"/>
</dbReference>
<dbReference type="InterPro" id="IPR051220">
    <property type="entry name" value="TFA_Chaperone"/>
</dbReference>
<dbReference type="GO" id="GO:0004519">
    <property type="term" value="F:endonuclease activity"/>
    <property type="evidence" value="ECO:0007669"/>
    <property type="project" value="InterPro"/>
</dbReference>
<reference evidence="3 4" key="1">
    <citation type="submission" date="2020-04" db="EMBL/GenBank/DDBJ databases">
        <title>Description of novel Gluconacetobacter.</title>
        <authorList>
            <person name="Sombolestani A."/>
        </authorList>
    </citation>
    <scope>NUCLEOTIDE SEQUENCE [LARGE SCALE GENOMIC DNA]</scope>
    <source>
        <strain evidence="3 4">LMG 22058</strain>
    </source>
</reference>
<feature type="domain" description="Phage terminase large subunit GpA ATPase" evidence="1">
    <location>
        <begin position="57"/>
        <end position="309"/>
    </location>
</feature>
<accession>A0A7W4PJ54</accession>
<dbReference type="InterPro" id="IPR046454">
    <property type="entry name" value="GpA_endonuclease"/>
</dbReference>
<dbReference type="RefSeq" id="WP_183008156.1">
    <property type="nucleotide sequence ID" value="NZ_JABEQP010000002.1"/>
</dbReference>